<dbReference type="EMBL" id="PDPS01000023">
    <property type="protein sequence ID" value="PID58328.1"/>
    <property type="molecule type" value="Genomic_DNA"/>
</dbReference>
<keyword evidence="5" id="KW-0378">Hydrolase</keyword>
<dbReference type="GO" id="GO:0005839">
    <property type="term" value="C:proteasome core complex"/>
    <property type="evidence" value="ECO:0007669"/>
    <property type="project" value="InterPro"/>
</dbReference>
<dbReference type="SUPFAM" id="SSF56235">
    <property type="entry name" value="N-terminal nucleophile aminohydrolases (Ntn hydrolases)"/>
    <property type="match status" value="1"/>
</dbReference>
<evidence type="ECO:0000256" key="1">
    <source>
        <dbReference type="ARBA" id="ARBA00001198"/>
    </source>
</evidence>
<dbReference type="InterPro" id="IPR023333">
    <property type="entry name" value="Proteasome_suB-type"/>
</dbReference>
<sequence length="271" mass="29952">MSREEASEVSLTTTYHGSSFFELLRQDCAHLLPHVQEYQSSVRDPSLPLPLGTTILAVCYADGVLIAGDRRAVEGHRISSRRIEKVYKTDQFSAMAVAGVAGLCIDMAKLFRTELEHYEKIEGEQLTLEGKANKLAHMIRGNLAAALQGLVVVPIFAGYDLQRHKGRIFKYDLIGGRYEEEEHYAAGSGGKDARSTLKKFYRSRMDETAAVKLAVEALADAADVDTATGGPDVLRGIYPSVKRVTLNGVRDIPNEQIETLHTAVLKERFKE</sequence>
<evidence type="ECO:0000256" key="4">
    <source>
        <dbReference type="ARBA" id="ARBA00022698"/>
    </source>
</evidence>
<accession>A0A2G6E967</accession>
<keyword evidence="4" id="KW-0888">Threonine protease</keyword>
<proteinExistence type="predicted"/>
<organism evidence="7 8">
    <name type="scientific">candidate division KSB3 bacterium</name>
    <dbReference type="NCBI Taxonomy" id="2044937"/>
    <lineage>
        <taxon>Bacteria</taxon>
        <taxon>candidate division KSB3</taxon>
    </lineage>
</organism>
<dbReference type="GO" id="GO:0004298">
    <property type="term" value="F:threonine-type endopeptidase activity"/>
    <property type="evidence" value="ECO:0007669"/>
    <property type="project" value="UniProtKB-KW"/>
</dbReference>
<dbReference type="NCBIfam" id="TIGR03690">
    <property type="entry name" value="20S_bact_beta"/>
    <property type="match status" value="1"/>
</dbReference>
<dbReference type="InterPro" id="IPR029055">
    <property type="entry name" value="Ntn_hydrolases_N"/>
</dbReference>
<protein>
    <submittedName>
        <fullName evidence="7">Proteasome subunit beta</fullName>
    </submittedName>
</protein>
<dbReference type="PANTHER" id="PTHR32194">
    <property type="entry name" value="METALLOPROTEASE TLDD"/>
    <property type="match status" value="1"/>
</dbReference>
<keyword evidence="6 7" id="KW-0647">Proteasome</keyword>
<dbReference type="Proteomes" id="UP000229740">
    <property type="component" value="Unassembled WGS sequence"/>
</dbReference>
<evidence type="ECO:0000256" key="5">
    <source>
        <dbReference type="ARBA" id="ARBA00022801"/>
    </source>
</evidence>
<dbReference type="Gene3D" id="3.60.20.10">
    <property type="entry name" value="Glutamine Phosphoribosylpyrophosphate, subunit 1, domain 1"/>
    <property type="match status" value="1"/>
</dbReference>
<gene>
    <name evidence="7" type="primary">prcB</name>
    <name evidence="7" type="ORF">CSB45_04480</name>
</gene>
<keyword evidence="3" id="KW-0645">Protease</keyword>
<dbReference type="Pfam" id="PF00227">
    <property type="entry name" value="Proteasome"/>
    <property type="match status" value="1"/>
</dbReference>
<evidence type="ECO:0000256" key="3">
    <source>
        <dbReference type="ARBA" id="ARBA00022670"/>
    </source>
</evidence>
<dbReference type="InterPro" id="IPR022483">
    <property type="entry name" value="PSB_actinobac"/>
</dbReference>
<dbReference type="CDD" id="cd01906">
    <property type="entry name" value="proteasome_protease_HslV"/>
    <property type="match status" value="1"/>
</dbReference>
<dbReference type="InterPro" id="IPR001353">
    <property type="entry name" value="Proteasome_sua/b"/>
</dbReference>
<evidence type="ECO:0000256" key="2">
    <source>
        <dbReference type="ARBA" id="ARBA00022490"/>
    </source>
</evidence>
<evidence type="ECO:0000313" key="8">
    <source>
        <dbReference type="Proteomes" id="UP000229740"/>
    </source>
</evidence>
<dbReference type="GO" id="GO:0005737">
    <property type="term" value="C:cytoplasm"/>
    <property type="evidence" value="ECO:0007669"/>
    <property type="project" value="TreeGrafter"/>
</dbReference>
<name>A0A2G6E967_9BACT</name>
<dbReference type="PROSITE" id="PS51476">
    <property type="entry name" value="PROTEASOME_BETA_2"/>
    <property type="match status" value="1"/>
</dbReference>
<reference evidence="7 8" key="1">
    <citation type="submission" date="2017-10" db="EMBL/GenBank/DDBJ databases">
        <title>Novel microbial diversity and functional potential in the marine mammal oral microbiome.</title>
        <authorList>
            <person name="Dudek N.K."/>
            <person name="Sun C.L."/>
            <person name="Burstein D."/>
            <person name="Kantor R.S."/>
            <person name="Aliaga Goltsman D.S."/>
            <person name="Bik E.M."/>
            <person name="Thomas B.C."/>
            <person name="Banfield J.F."/>
            <person name="Relman D.A."/>
        </authorList>
    </citation>
    <scope>NUCLEOTIDE SEQUENCE [LARGE SCALE GENOMIC DNA]</scope>
    <source>
        <strain evidence="7">DOLZORAL124_49_17</strain>
    </source>
</reference>
<dbReference type="PANTHER" id="PTHR32194:SF0">
    <property type="entry name" value="ATP-DEPENDENT PROTEASE SUBUNIT HSLV"/>
    <property type="match status" value="1"/>
</dbReference>
<dbReference type="GO" id="GO:0010498">
    <property type="term" value="P:proteasomal protein catabolic process"/>
    <property type="evidence" value="ECO:0007669"/>
    <property type="project" value="InterPro"/>
</dbReference>
<evidence type="ECO:0000256" key="6">
    <source>
        <dbReference type="ARBA" id="ARBA00022942"/>
    </source>
</evidence>
<keyword evidence="2" id="KW-0963">Cytoplasm</keyword>
<dbReference type="AlphaFoldDB" id="A0A2G6E967"/>
<comment type="caution">
    <text evidence="7">The sequence shown here is derived from an EMBL/GenBank/DDBJ whole genome shotgun (WGS) entry which is preliminary data.</text>
</comment>
<comment type="catalytic activity">
    <reaction evidence="1">
        <text>Cleavage of peptide bonds with very broad specificity.</text>
        <dbReference type="EC" id="3.4.25.1"/>
    </reaction>
</comment>
<evidence type="ECO:0000313" key="7">
    <source>
        <dbReference type="EMBL" id="PID58328.1"/>
    </source>
</evidence>